<dbReference type="EMBL" id="MZMT01000057">
    <property type="protein sequence ID" value="PIO41741.1"/>
    <property type="molecule type" value="Genomic_DNA"/>
</dbReference>
<accession>A0A2N9VQH3</accession>
<keyword evidence="3" id="KW-1185">Reference proteome</keyword>
<feature type="transmembrane region" description="Helical" evidence="1">
    <location>
        <begin position="67"/>
        <end position="85"/>
    </location>
</feature>
<dbReference type="Proteomes" id="UP000232163">
    <property type="component" value="Unassembled WGS sequence"/>
</dbReference>
<keyword evidence="1" id="KW-1133">Transmembrane helix</keyword>
<keyword evidence="1" id="KW-0812">Transmembrane</keyword>
<proteinExistence type="predicted"/>
<evidence type="ECO:0000313" key="2">
    <source>
        <dbReference type="EMBL" id="PIO41741.1"/>
    </source>
</evidence>
<evidence type="ECO:0000313" key="3">
    <source>
        <dbReference type="Proteomes" id="UP000232163"/>
    </source>
</evidence>
<dbReference type="AlphaFoldDB" id="A0A2N9VQH3"/>
<evidence type="ECO:0000256" key="1">
    <source>
        <dbReference type="SAM" id="Phobius"/>
    </source>
</evidence>
<sequence length="94" mass="9971">MLIKVMSAVSTGHDGRTDKGVFPILANEMAGERLSHLADIASTLNRIVVTKKISEQDAKQGKQGLPVLYVLAVSLGLAVVVWGAVELYGELIAP</sequence>
<comment type="caution">
    <text evidence="2">The sequence shown here is derived from an EMBL/GenBank/DDBJ whole genome shotgun (WGS) entry which is preliminary data.</text>
</comment>
<keyword evidence="1" id="KW-0472">Membrane</keyword>
<protein>
    <submittedName>
        <fullName evidence="2">Uncharacterized protein</fullName>
    </submittedName>
</protein>
<name>A0A2N9VQH3_9HYPH</name>
<dbReference type="KEGG" id="pht:BLM14_25005"/>
<reference evidence="3" key="1">
    <citation type="journal article" date="2017" name="Int J Environ Stud">
        <title>Does the Miocene-Pliocene relict legume Oxytropis triphylla form nitrogen-fixing nodules with a combination of bacterial strains?</title>
        <authorList>
            <person name="Safronova V."/>
            <person name="Belimov A."/>
            <person name="Sazanova A."/>
            <person name="Kuznetsova I."/>
            <person name="Popova J."/>
            <person name="Andronov E."/>
            <person name="Verkhozina A."/>
            <person name="Tikhonovich I."/>
        </authorList>
    </citation>
    <scope>NUCLEOTIDE SEQUENCE [LARGE SCALE GENOMIC DNA]</scope>
    <source>
        <strain evidence="3">Tri-38</strain>
    </source>
</reference>
<gene>
    <name evidence="2" type="ORF">B5P45_27020</name>
</gene>
<organism evidence="2 3">
    <name type="scientific">Phyllobacterium zundukense</name>
    <dbReference type="NCBI Taxonomy" id="1867719"/>
    <lineage>
        <taxon>Bacteria</taxon>
        <taxon>Pseudomonadati</taxon>
        <taxon>Pseudomonadota</taxon>
        <taxon>Alphaproteobacteria</taxon>
        <taxon>Hyphomicrobiales</taxon>
        <taxon>Phyllobacteriaceae</taxon>
        <taxon>Phyllobacterium</taxon>
    </lineage>
</organism>